<dbReference type="Proteomes" id="UP000541811">
    <property type="component" value="Unassembled WGS sequence"/>
</dbReference>
<dbReference type="PANTHER" id="PTHR31569">
    <property type="entry name" value="SWIM-TYPE DOMAIN-CONTAINING PROTEIN"/>
    <property type="match status" value="1"/>
</dbReference>
<evidence type="ECO:0000313" key="4">
    <source>
        <dbReference type="EMBL" id="NXK22392.1"/>
    </source>
</evidence>
<dbReference type="Pfam" id="PF04434">
    <property type="entry name" value="SWIM"/>
    <property type="match status" value="1"/>
</dbReference>
<dbReference type="InterPro" id="IPR045563">
    <property type="entry name" value="ZSWIM1/3_C"/>
</dbReference>
<dbReference type="EMBL" id="VXAK01013542">
    <property type="protein sequence ID" value="NXK22392.1"/>
    <property type="molecule type" value="Genomic_DNA"/>
</dbReference>
<keyword evidence="1" id="KW-0863">Zinc-finger</keyword>
<evidence type="ECO:0000313" key="5">
    <source>
        <dbReference type="Proteomes" id="UP000541811"/>
    </source>
</evidence>
<dbReference type="InterPro" id="IPR007527">
    <property type="entry name" value="Znf_SWIM"/>
</dbReference>
<comment type="caution">
    <text evidence="4">The sequence shown here is derived from an EMBL/GenBank/DDBJ whole genome shotgun (WGS) entry which is preliminary data.</text>
</comment>
<keyword evidence="1" id="KW-0862">Zinc</keyword>
<protein>
    <submittedName>
        <fullName evidence="4">ZSWM1 protein</fullName>
    </submittedName>
</protein>
<gene>
    <name evidence="4" type="primary">Zswim1</name>
    <name evidence="4" type="ORF">AREINT_R14949</name>
</gene>
<feature type="region of interest" description="Disordered" evidence="2">
    <location>
        <begin position="45"/>
        <end position="79"/>
    </location>
</feature>
<accession>A0A7L0HS72</accession>
<dbReference type="Pfam" id="PF21600">
    <property type="entry name" value="ZSWIM1-3_helical"/>
    <property type="match status" value="1"/>
</dbReference>
<keyword evidence="5" id="KW-1185">Reference proteome</keyword>
<sequence>RDLETVIQGLSRVFSVECSLESCITSLAQHYQRCVSKSPPDAVMFSTSHPDHHAAQADPQSLPASDLPLACQGKPSQNPVQASLTTAEVQQQQPVVASLTAAKSPVILLQSPLADPQLPRALQHQPETPQALLLQGEPASPQSSLDPSPPAAKVQATKIPVGDSEEINQRTEELIKQSLRDICTEPAARLCLSEFEAVQKSVQLIDNRDDVLSVQVLEDAHSVDLRGCTCYFNQVFRLPCRHILAVLTLDRKTLQPEMLSRQWQKGSNAHQAGQDSTDGILEVLNSSWNESLDKSLLVSFLTTETSQLLSHCSREEFERRYRTLRELADSWIGPYFEVKL</sequence>
<dbReference type="InterPro" id="IPR052579">
    <property type="entry name" value="Zinc_finger_SWIM"/>
</dbReference>
<feature type="domain" description="SWIM-type" evidence="3">
    <location>
        <begin position="212"/>
        <end position="251"/>
    </location>
</feature>
<dbReference type="Pfam" id="PF19286">
    <property type="entry name" value="ZSWIM1-3_C"/>
    <property type="match status" value="1"/>
</dbReference>
<name>A0A7L0HS72_AREIN</name>
<evidence type="ECO:0000256" key="1">
    <source>
        <dbReference type="PROSITE-ProRule" id="PRU00325"/>
    </source>
</evidence>
<dbReference type="AlphaFoldDB" id="A0A7L0HS72"/>
<evidence type="ECO:0000256" key="2">
    <source>
        <dbReference type="SAM" id="MobiDB-lite"/>
    </source>
</evidence>
<feature type="non-terminal residue" evidence="4">
    <location>
        <position position="1"/>
    </location>
</feature>
<dbReference type="PROSITE" id="PS50966">
    <property type="entry name" value="ZF_SWIM"/>
    <property type="match status" value="1"/>
</dbReference>
<feature type="region of interest" description="Disordered" evidence="2">
    <location>
        <begin position="136"/>
        <end position="157"/>
    </location>
</feature>
<keyword evidence="1" id="KW-0479">Metal-binding</keyword>
<evidence type="ECO:0000259" key="3">
    <source>
        <dbReference type="PROSITE" id="PS50966"/>
    </source>
</evidence>
<dbReference type="GO" id="GO:0008270">
    <property type="term" value="F:zinc ion binding"/>
    <property type="evidence" value="ECO:0007669"/>
    <property type="project" value="UniProtKB-KW"/>
</dbReference>
<dbReference type="PANTHER" id="PTHR31569:SF0">
    <property type="entry name" value="ZINC FINGER SWIM DOMAIN-CONTAINING PROTEIN 1"/>
    <property type="match status" value="1"/>
</dbReference>
<dbReference type="InterPro" id="IPR048326">
    <property type="entry name" value="ZSWIM1-3_helical"/>
</dbReference>
<feature type="non-terminal residue" evidence="4">
    <location>
        <position position="340"/>
    </location>
</feature>
<organism evidence="4 5">
    <name type="scientific">Arenaria interpres</name>
    <name type="common">Ruddy turnstone</name>
    <name type="synonym">Tringa interpres</name>
    <dbReference type="NCBI Taxonomy" id="54971"/>
    <lineage>
        <taxon>Eukaryota</taxon>
        <taxon>Metazoa</taxon>
        <taxon>Chordata</taxon>
        <taxon>Craniata</taxon>
        <taxon>Vertebrata</taxon>
        <taxon>Euteleostomi</taxon>
        <taxon>Archelosauria</taxon>
        <taxon>Archosauria</taxon>
        <taxon>Dinosauria</taxon>
        <taxon>Saurischia</taxon>
        <taxon>Theropoda</taxon>
        <taxon>Coelurosauria</taxon>
        <taxon>Aves</taxon>
        <taxon>Neognathae</taxon>
        <taxon>Neoaves</taxon>
        <taxon>Charadriiformes</taxon>
        <taxon>Scolopacidae</taxon>
        <taxon>Arenaria</taxon>
    </lineage>
</organism>
<reference evidence="4 5" key="1">
    <citation type="submission" date="2019-09" db="EMBL/GenBank/DDBJ databases">
        <title>Bird 10,000 Genomes (B10K) Project - Family phase.</title>
        <authorList>
            <person name="Zhang G."/>
        </authorList>
    </citation>
    <scope>NUCLEOTIDE SEQUENCE [LARGE SCALE GENOMIC DNA]</scope>
    <source>
        <strain evidence="4">B10K-DU-005-73</strain>
        <tissue evidence="4">Liver</tissue>
    </source>
</reference>
<proteinExistence type="predicted"/>